<evidence type="ECO:0000259" key="6">
    <source>
        <dbReference type="Pfam" id="PF00535"/>
    </source>
</evidence>
<evidence type="ECO:0000313" key="7">
    <source>
        <dbReference type="EMBL" id="RIJ42865.1"/>
    </source>
</evidence>
<keyword evidence="5" id="KW-0472">Membrane</keyword>
<dbReference type="GO" id="GO:0016757">
    <property type="term" value="F:glycosyltransferase activity"/>
    <property type="evidence" value="ECO:0007669"/>
    <property type="project" value="UniProtKB-KW"/>
</dbReference>
<dbReference type="SUPFAM" id="SSF53448">
    <property type="entry name" value="Nucleotide-diphospho-sugar transferases"/>
    <property type="match status" value="1"/>
</dbReference>
<evidence type="ECO:0000256" key="5">
    <source>
        <dbReference type="ARBA" id="ARBA00023136"/>
    </source>
</evidence>
<protein>
    <submittedName>
        <fullName evidence="7">Glycosyltransferase</fullName>
    </submittedName>
</protein>
<organism evidence="7 8">
    <name type="scientific">Pontibacter oryzae</name>
    <dbReference type="NCBI Taxonomy" id="2304593"/>
    <lineage>
        <taxon>Bacteria</taxon>
        <taxon>Pseudomonadati</taxon>
        <taxon>Bacteroidota</taxon>
        <taxon>Cytophagia</taxon>
        <taxon>Cytophagales</taxon>
        <taxon>Hymenobacteraceae</taxon>
        <taxon>Pontibacter</taxon>
    </lineage>
</organism>
<dbReference type="InterPro" id="IPR029044">
    <property type="entry name" value="Nucleotide-diphossugar_trans"/>
</dbReference>
<gene>
    <name evidence="7" type="ORF">D1627_03195</name>
</gene>
<dbReference type="CDD" id="cd02522">
    <property type="entry name" value="GT_2_like_a"/>
    <property type="match status" value="1"/>
</dbReference>
<evidence type="ECO:0000256" key="3">
    <source>
        <dbReference type="ARBA" id="ARBA00022676"/>
    </source>
</evidence>
<dbReference type="InterPro" id="IPR026461">
    <property type="entry name" value="Trfase_2_rSAM/seldom_assoc"/>
</dbReference>
<evidence type="ECO:0000256" key="1">
    <source>
        <dbReference type="ARBA" id="ARBA00004236"/>
    </source>
</evidence>
<dbReference type="InterPro" id="IPR001173">
    <property type="entry name" value="Glyco_trans_2-like"/>
</dbReference>
<dbReference type="Gene3D" id="3.90.550.10">
    <property type="entry name" value="Spore Coat Polysaccharide Biosynthesis Protein SpsA, Chain A"/>
    <property type="match status" value="1"/>
</dbReference>
<sequence length="235" mass="25876">MAAKNPALTLSIIIPTLNEEAGIGQLLTYLRQLTSPTTEIILADGGSTDATTSIAKQAGVRVLVCAKKGRGPQMNEGAAAATGAILYFLHADTFPPAGFEQQLVSAAQTGVGSACYRLRFDDAHWFLRLNAWFTRFDVDAVRFGDQSLMVCHEVFAQAGGFNENLQLLEDQEVIGRLRKYGRFAVLPGFVTTSARKYKKLGVYRLQGGYFLIYTLYRLGVSQKRLAQVYKKLLKL</sequence>
<evidence type="ECO:0000313" key="8">
    <source>
        <dbReference type="Proteomes" id="UP000266005"/>
    </source>
</evidence>
<dbReference type="Proteomes" id="UP000266005">
    <property type="component" value="Unassembled WGS sequence"/>
</dbReference>
<dbReference type="PANTHER" id="PTHR43646:SF2">
    <property type="entry name" value="GLYCOSYLTRANSFERASE 2-LIKE DOMAIN-CONTAINING PROTEIN"/>
    <property type="match status" value="1"/>
</dbReference>
<comment type="subcellular location">
    <subcellularLocation>
        <location evidence="1">Cell membrane</location>
    </subcellularLocation>
</comment>
<name>A0A399SM52_9BACT</name>
<dbReference type="GO" id="GO:0005886">
    <property type="term" value="C:plasma membrane"/>
    <property type="evidence" value="ECO:0007669"/>
    <property type="project" value="UniProtKB-SubCell"/>
</dbReference>
<reference evidence="8" key="1">
    <citation type="submission" date="2018-08" db="EMBL/GenBank/DDBJ databases">
        <title>Mucilaginibacter sp. MYSH2.</title>
        <authorList>
            <person name="Seo T."/>
        </authorList>
    </citation>
    <scope>NUCLEOTIDE SEQUENCE [LARGE SCALE GENOMIC DNA]</scope>
    <source>
        <strain evidence="8">KIRAN</strain>
    </source>
</reference>
<dbReference type="AlphaFoldDB" id="A0A399SM52"/>
<keyword evidence="3" id="KW-0328">Glycosyltransferase</keyword>
<evidence type="ECO:0000256" key="2">
    <source>
        <dbReference type="ARBA" id="ARBA00022475"/>
    </source>
</evidence>
<proteinExistence type="predicted"/>
<keyword evidence="8" id="KW-1185">Reference proteome</keyword>
<dbReference type="OrthoDB" id="9810303at2"/>
<feature type="domain" description="Glycosyltransferase 2-like" evidence="6">
    <location>
        <begin position="11"/>
        <end position="151"/>
    </location>
</feature>
<keyword evidence="4 7" id="KW-0808">Transferase</keyword>
<dbReference type="NCBIfam" id="TIGR04283">
    <property type="entry name" value="glyco_like_mftF"/>
    <property type="match status" value="1"/>
</dbReference>
<dbReference type="EMBL" id="QWGE01000001">
    <property type="protein sequence ID" value="RIJ42865.1"/>
    <property type="molecule type" value="Genomic_DNA"/>
</dbReference>
<comment type="caution">
    <text evidence="7">The sequence shown here is derived from an EMBL/GenBank/DDBJ whole genome shotgun (WGS) entry which is preliminary data.</text>
</comment>
<dbReference type="PANTHER" id="PTHR43646">
    <property type="entry name" value="GLYCOSYLTRANSFERASE"/>
    <property type="match status" value="1"/>
</dbReference>
<evidence type="ECO:0000256" key="4">
    <source>
        <dbReference type="ARBA" id="ARBA00022679"/>
    </source>
</evidence>
<accession>A0A399SM52</accession>
<dbReference type="Pfam" id="PF00535">
    <property type="entry name" value="Glycos_transf_2"/>
    <property type="match status" value="1"/>
</dbReference>
<keyword evidence="2" id="KW-1003">Cell membrane</keyword>